<dbReference type="SUPFAM" id="SSF64518">
    <property type="entry name" value="Phase 1 flagellin"/>
    <property type="match status" value="1"/>
</dbReference>
<keyword evidence="7" id="KW-0282">Flagellum</keyword>
<evidence type="ECO:0000256" key="1">
    <source>
        <dbReference type="ARBA" id="ARBA00005709"/>
    </source>
</evidence>
<dbReference type="STRING" id="28885.EI16_04440"/>
<gene>
    <name evidence="7" type="ORF">EI16_04440</name>
</gene>
<comment type="function">
    <text evidence="4">Flagellin is the subunit protein which polymerizes to form the filaments of bacterial flagella.</text>
</comment>
<evidence type="ECO:0000256" key="3">
    <source>
        <dbReference type="ARBA" id="ARBA00023143"/>
    </source>
</evidence>
<dbReference type="EMBL" id="JMIU01000001">
    <property type="protein sequence ID" value="KDN95555.1"/>
    <property type="molecule type" value="Genomic_DNA"/>
</dbReference>
<sequence>MSIDSISNYNATTYASLQQSLASGSRINTSADDAAGKAVVTALTTQIGQQDIATRNANDGISALQIADSTGENIGNQLLRLGELATQAQNGTYSDAQRQTLNQEFQQGLQAINQYVGQASFNGINLLDGSQNTLSIGLGDSTNALTFPNLTTNAQGLNGLDITSTANASNAYSSITTALENLSTSRSQLGAQQNGLASTVENLATQNVNAQSSRSQINDTDYAKALTQLSKQQVLEQSSIAMQAQSNQNRSNVLQLLQS</sequence>
<dbReference type="InterPro" id="IPR001492">
    <property type="entry name" value="Flagellin"/>
</dbReference>
<dbReference type="AlphaFoldDB" id="A0A066ZZK9"/>
<proteinExistence type="inferred from homology"/>
<keyword evidence="3 4" id="KW-0975">Bacterial flagellum</keyword>
<evidence type="ECO:0000256" key="2">
    <source>
        <dbReference type="ARBA" id="ARBA00022525"/>
    </source>
</evidence>
<dbReference type="Gene3D" id="1.20.1330.10">
    <property type="entry name" value="f41 fragment of flagellin, N-terminal domain"/>
    <property type="match status" value="1"/>
</dbReference>
<feature type="domain" description="Flagellin N-terminal" evidence="5">
    <location>
        <begin position="8"/>
        <end position="131"/>
    </location>
</feature>
<evidence type="ECO:0000313" key="8">
    <source>
        <dbReference type="Proteomes" id="UP000027341"/>
    </source>
</evidence>
<comment type="caution">
    <text evidence="7">The sequence shown here is derived from an EMBL/GenBank/DDBJ whole genome shotgun (WGS) entry which is preliminary data.</text>
</comment>
<dbReference type="Pfam" id="PF00700">
    <property type="entry name" value="Flagellin_C"/>
    <property type="match status" value="1"/>
</dbReference>
<evidence type="ECO:0000259" key="5">
    <source>
        <dbReference type="Pfam" id="PF00669"/>
    </source>
</evidence>
<keyword evidence="2 4" id="KW-0964">Secreted</keyword>
<dbReference type="Gene3D" id="6.10.10.10">
    <property type="entry name" value="Flagellar export chaperone, C-terminal domain"/>
    <property type="match status" value="1"/>
</dbReference>
<dbReference type="PANTHER" id="PTHR42792">
    <property type="entry name" value="FLAGELLIN"/>
    <property type="match status" value="1"/>
</dbReference>
<dbReference type="GO" id="GO:0005198">
    <property type="term" value="F:structural molecule activity"/>
    <property type="evidence" value="ECO:0007669"/>
    <property type="project" value="UniProtKB-UniRule"/>
</dbReference>
<keyword evidence="7" id="KW-0966">Cell projection</keyword>
<dbReference type="GO" id="GO:0009288">
    <property type="term" value="C:bacterial-type flagellum"/>
    <property type="evidence" value="ECO:0007669"/>
    <property type="project" value="UniProtKB-SubCell"/>
</dbReference>
<dbReference type="InterPro" id="IPR042187">
    <property type="entry name" value="Flagellin_C_sub2"/>
</dbReference>
<comment type="similarity">
    <text evidence="1 4">Belongs to the bacterial flagellin family.</text>
</comment>
<dbReference type="InterPro" id="IPR001029">
    <property type="entry name" value="Flagellin_N"/>
</dbReference>
<evidence type="ECO:0000313" key="7">
    <source>
        <dbReference type="EMBL" id="KDN95555.1"/>
    </source>
</evidence>
<organism evidence="7 8">
    <name type="scientific">Hydrogenovibrio marinus</name>
    <dbReference type="NCBI Taxonomy" id="28885"/>
    <lineage>
        <taxon>Bacteria</taxon>
        <taxon>Pseudomonadati</taxon>
        <taxon>Pseudomonadota</taxon>
        <taxon>Gammaproteobacteria</taxon>
        <taxon>Thiotrichales</taxon>
        <taxon>Piscirickettsiaceae</taxon>
        <taxon>Hydrogenovibrio</taxon>
    </lineage>
</organism>
<dbReference type="RefSeq" id="WP_029909912.1">
    <property type="nucleotide sequence ID" value="NZ_AP020335.1"/>
</dbReference>
<keyword evidence="8" id="KW-1185">Reference proteome</keyword>
<dbReference type="PRINTS" id="PR00207">
    <property type="entry name" value="FLAGELLIN"/>
</dbReference>
<dbReference type="GO" id="GO:0005576">
    <property type="term" value="C:extracellular region"/>
    <property type="evidence" value="ECO:0007669"/>
    <property type="project" value="UniProtKB-SubCell"/>
</dbReference>
<reference evidence="7 8" key="1">
    <citation type="submission" date="2014-04" db="EMBL/GenBank/DDBJ databases">
        <title>Draft genome sequence of Hydrogenovibrio marinus MH-110, a model organism for aerobic H2 metabolism.</title>
        <authorList>
            <person name="Cha H.J."/>
            <person name="Jo B.H."/>
            <person name="Hwang B.H."/>
        </authorList>
    </citation>
    <scope>NUCLEOTIDE SEQUENCE [LARGE SCALE GENOMIC DNA]</scope>
    <source>
        <strain evidence="7 8">MH-110</strain>
    </source>
</reference>
<accession>A0A066ZZK9</accession>
<dbReference type="Proteomes" id="UP000027341">
    <property type="component" value="Unassembled WGS sequence"/>
</dbReference>
<dbReference type="Pfam" id="PF00669">
    <property type="entry name" value="Flagellin_N"/>
    <property type="match status" value="1"/>
</dbReference>
<keyword evidence="7" id="KW-0969">Cilium</keyword>
<comment type="subcellular location">
    <subcellularLocation>
        <location evidence="4">Secreted</location>
    </subcellularLocation>
    <subcellularLocation>
        <location evidence="4">Bacterial flagellum</location>
    </subcellularLocation>
</comment>
<evidence type="ECO:0000256" key="4">
    <source>
        <dbReference type="RuleBase" id="RU362073"/>
    </source>
</evidence>
<protein>
    <recommendedName>
        <fullName evidence="4">Flagellin</fullName>
    </recommendedName>
</protein>
<evidence type="ECO:0000259" key="6">
    <source>
        <dbReference type="Pfam" id="PF00700"/>
    </source>
</evidence>
<dbReference type="InterPro" id="IPR046358">
    <property type="entry name" value="Flagellin_C"/>
</dbReference>
<feature type="domain" description="Flagellin C-terminal" evidence="6">
    <location>
        <begin position="174"/>
        <end position="257"/>
    </location>
</feature>
<dbReference type="PANTHER" id="PTHR42792:SF2">
    <property type="entry name" value="FLAGELLIN"/>
    <property type="match status" value="1"/>
</dbReference>
<name>A0A066ZZK9_HYDMR</name>